<feature type="region of interest" description="Disordered" evidence="7">
    <location>
        <begin position="204"/>
        <end position="241"/>
    </location>
</feature>
<dbReference type="STRING" id="45351.A7SN58"/>
<evidence type="ECO:0000256" key="2">
    <source>
        <dbReference type="ARBA" id="ARBA00022692"/>
    </source>
</evidence>
<dbReference type="eggNOG" id="ENOG502SGQ0">
    <property type="taxonomic scope" value="Eukaryota"/>
</dbReference>
<keyword evidence="5" id="KW-0325">Glycoprotein</keyword>
<keyword evidence="2" id="KW-0812">Transmembrane</keyword>
<reference evidence="8 9" key="1">
    <citation type="journal article" date="2007" name="Science">
        <title>Sea anemone genome reveals ancestral eumetazoan gene repertoire and genomic organization.</title>
        <authorList>
            <person name="Putnam N.H."/>
            <person name="Srivastava M."/>
            <person name="Hellsten U."/>
            <person name="Dirks B."/>
            <person name="Chapman J."/>
            <person name="Salamov A."/>
            <person name="Terry A."/>
            <person name="Shapiro H."/>
            <person name="Lindquist E."/>
            <person name="Kapitonov V.V."/>
            <person name="Jurka J."/>
            <person name="Genikhovich G."/>
            <person name="Grigoriev I.V."/>
            <person name="Lucas S.M."/>
            <person name="Steele R.E."/>
            <person name="Finnerty J.R."/>
            <person name="Technau U."/>
            <person name="Martindale M.Q."/>
            <person name="Rokhsar D.S."/>
        </authorList>
    </citation>
    <scope>NUCLEOTIDE SEQUENCE [LARGE SCALE GENOMIC DNA]</scope>
    <source>
        <strain evidence="9">CH2 X CH6</strain>
    </source>
</reference>
<evidence type="ECO:0000313" key="9">
    <source>
        <dbReference type="Proteomes" id="UP000001593"/>
    </source>
</evidence>
<dbReference type="PhylomeDB" id="A7SN58"/>
<evidence type="ECO:0000256" key="5">
    <source>
        <dbReference type="ARBA" id="ARBA00023180"/>
    </source>
</evidence>
<organism evidence="8 9">
    <name type="scientific">Nematostella vectensis</name>
    <name type="common">Starlet sea anemone</name>
    <dbReference type="NCBI Taxonomy" id="45351"/>
    <lineage>
        <taxon>Eukaryota</taxon>
        <taxon>Metazoa</taxon>
        <taxon>Cnidaria</taxon>
        <taxon>Anthozoa</taxon>
        <taxon>Hexacorallia</taxon>
        <taxon>Actiniaria</taxon>
        <taxon>Edwardsiidae</taxon>
        <taxon>Nematostella</taxon>
    </lineage>
</organism>
<keyword evidence="3" id="KW-1133">Transmembrane helix</keyword>
<dbReference type="PANTHER" id="PTHR15819:SF11">
    <property type="entry name" value="MID1, ISOFORM A"/>
    <property type="match status" value="1"/>
</dbReference>
<dbReference type="EMBL" id="DS469717">
    <property type="protein sequence ID" value="EDO34859.1"/>
    <property type="molecule type" value="Genomic_DNA"/>
</dbReference>
<dbReference type="KEGG" id="nve:5506214"/>
<evidence type="ECO:0000256" key="7">
    <source>
        <dbReference type="SAM" id="MobiDB-lite"/>
    </source>
</evidence>
<evidence type="ECO:0000313" key="8">
    <source>
        <dbReference type="EMBL" id="EDO34859.1"/>
    </source>
</evidence>
<sequence>MIPDCIAYNDSDPVVIERTSNSSEENTDCSFDDFNLRPAYVHRICDCLDRFKSREEALEFVKRFRLEFCDVIQFHEAVGDLMNSSICTEILWGILRVDQSAFSDYNVFQAIMSRVDCNFAYSVRWTCADCKDAYKTWVCNSKVLPYVSLKTPTSCVSLCHRVLQRCPYFLPGSDFQWSGQSAFECRDGQDGAGQDECFIPETTTAIPKKQTSPSAETKTATNSPVGSPTSSLVSGEADPGS</sequence>
<dbReference type="AlphaFoldDB" id="A7SN58"/>
<evidence type="ECO:0000256" key="4">
    <source>
        <dbReference type="ARBA" id="ARBA00023136"/>
    </source>
</evidence>
<dbReference type="InterPro" id="IPR055288">
    <property type="entry name" value="NALCN_aux_factor_1/2"/>
</dbReference>
<accession>A7SN58</accession>
<evidence type="ECO:0000256" key="3">
    <source>
        <dbReference type="ARBA" id="ARBA00022989"/>
    </source>
</evidence>
<evidence type="ECO:0000256" key="1">
    <source>
        <dbReference type="ARBA" id="ARBA00004141"/>
    </source>
</evidence>
<keyword evidence="9" id="KW-1185">Reference proteome</keyword>
<dbReference type="PANTHER" id="PTHR15819">
    <property type="entry name" value="TRANSMEMBRANE PROTEIN FAM155"/>
    <property type="match status" value="1"/>
</dbReference>
<gene>
    <name evidence="8" type="ORF">NEMVEDRAFT_v1g233401</name>
</gene>
<name>A7SN58_NEMVE</name>
<dbReference type="GO" id="GO:0016020">
    <property type="term" value="C:membrane"/>
    <property type="evidence" value="ECO:0007669"/>
    <property type="project" value="UniProtKB-SubCell"/>
</dbReference>
<dbReference type="HOGENOM" id="CLU_1152903_0_0_1"/>
<proteinExistence type="inferred from homology"/>
<dbReference type="Proteomes" id="UP000001593">
    <property type="component" value="Unassembled WGS sequence"/>
</dbReference>
<dbReference type="InParanoid" id="A7SN58"/>
<comment type="subcellular location">
    <subcellularLocation>
        <location evidence="1">Membrane</location>
        <topology evidence="1">Multi-pass membrane protein</topology>
    </subcellularLocation>
</comment>
<evidence type="ECO:0000256" key="6">
    <source>
        <dbReference type="ARBA" id="ARBA00029445"/>
    </source>
</evidence>
<feature type="compositionally biased region" description="Polar residues" evidence="7">
    <location>
        <begin position="204"/>
        <end position="233"/>
    </location>
</feature>
<keyword evidence="4" id="KW-0472">Membrane</keyword>
<protein>
    <submittedName>
        <fullName evidence="8">Uncharacterized protein</fullName>
    </submittedName>
</protein>
<comment type="similarity">
    <text evidence="6">Belongs to the NALF family.</text>
</comment>